<dbReference type="EMBL" id="UINC01134201">
    <property type="protein sequence ID" value="SVD17594.1"/>
    <property type="molecule type" value="Genomic_DNA"/>
</dbReference>
<dbReference type="AlphaFoldDB" id="A0A382T609"/>
<name>A0A382T609_9ZZZZ</name>
<proteinExistence type="predicted"/>
<evidence type="ECO:0000313" key="1">
    <source>
        <dbReference type="EMBL" id="SVD17594.1"/>
    </source>
</evidence>
<accession>A0A382T609</accession>
<gene>
    <name evidence="1" type="ORF">METZ01_LOCUS370448</name>
</gene>
<reference evidence="1" key="1">
    <citation type="submission" date="2018-05" db="EMBL/GenBank/DDBJ databases">
        <authorList>
            <person name="Lanie J.A."/>
            <person name="Ng W.-L."/>
            <person name="Kazmierczak K.M."/>
            <person name="Andrzejewski T.M."/>
            <person name="Davidsen T.M."/>
            <person name="Wayne K.J."/>
            <person name="Tettelin H."/>
            <person name="Glass J.I."/>
            <person name="Rusch D."/>
            <person name="Podicherti R."/>
            <person name="Tsui H.-C.T."/>
            <person name="Winkler M.E."/>
        </authorList>
    </citation>
    <scope>NUCLEOTIDE SEQUENCE</scope>
</reference>
<sequence length="245" mass="27174">MEWQGDNALDKIPPRLVSILSQSVQHSENLIVDLDRVFHIDSEYAPDVLFVMPNHAAVIKEKEFDDRFPMTSADFIPITGMSRYRIEECEGSISMSGQYLGSDVTEGGTSWDLEFDRMISNPSSLRSLIVDKFPSLDIWLDDDTPNPIFCAVSIKGDYCDILGAYQLDNGTLSGDDDISATAEAVSLITTSIHETAAELSKFRVMVHASIFDRVANEDISIPAAFLDKEAGGLEHPMHVRISKKI</sequence>
<feature type="non-terminal residue" evidence="1">
    <location>
        <position position="245"/>
    </location>
</feature>
<protein>
    <submittedName>
        <fullName evidence="1">Uncharacterized protein</fullName>
    </submittedName>
</protein>
<organism evidence="1">
    <name type="scientific">marine metagenome</name>
    <dbReference type="NCBI Taxonomy" id="408172"/>
    <lineage>
        <taxon>unclassified sequences</taxon>
        <taxon>metagenomes</taxon>
        <taxon>ecological metagenomes</taxon>
    </lineage>
</organism>